<accession>A0AAE0BQ83</accession>
<dbReference type="EMBL" id="LGRX02033795">
    <property type="protein sequence ID" value="KAK3239884.1"/>
    <property type="molecule type" value="Genomic_DNA"/>
</dbReference>
<protein>
    <submittedName>
        <fullName evidence="1">Uncharacterized protein</fullName>
    </submittedName>
</protein>
<organism evidence="1 2">
    <name type="scientific">Cymbomonas tetramitiformis</name>
    <dbReference type="NCBI Taxonomy" id="36881"/>
    <lineage>
        <taxon>Eukaryota</taxon>
        <taxon>Viridiplantae</taxon>
        <taxon>Chlorophyta</taxon>
        <taxon>Pyramimonadophyceae</taxon>
        <taxon>Pyramimonadales</taxon>
        <taxon>Pyramimonadaceae</taxon>
        <taxon>Cymbomonas</taxon>
    </lineage>
</organism>
<name>A0AAE0BQ83_9CHLO</name>
<comment type="caution">
    <text evidence="1">The sequence shown here is derived from an EMBL/GenBank/DDBJ whole genome shotgun (WGS) entry which is preliminary data.</text>
</comment>
<evidence type="ECO:0000313" key="1">
    <source>
        <dbReference type="EMBL" id="KAK3239884.1"/>
    </source>
</evidence>
<sequence length="118" mass="13101">MFMLVLLRKRKAPPGNFVRNGGGPLTSAAKDMWGSITSAGDDGDLRLNTSKDMRIYGTIFTRTAMARTREVTNSFYTPLISPIDDSLQSCSISDRDVIQYLRTGELYVRYGGRAVLSK</sequence>
<evidence type="ECO:0000313" key="2">
    <source>
        <dbReference type="Proteomes" id="UP001190700"/>
    </source>
</evidence>
<dbReference type="AlphaFoldDB" id="A0AAE0BQ83"/>
<proteinExistence type="predicted"/>
<gene>
    <name evidence="1" type="ORF">CYMTET_50217</name>
</gene>
<reference evidence="1 2" key="1">
    <citation type="journal article" date="2015" name="Genome Biol. Evol.">
        <title>Comparative Genomics of a Bacterivorous Green Alga Reveals Evolutionary Causalities and Consequences of Phago-Mixotrophic Mode of Nutrition.</title>
        <authorList>
            <person name="Burns J.A."/>
            <person name="Paasch A."/>
            <person name="Narechania A."/>
            <person name="Kim E."/>
        </authorList>
    </citation>
    <scope>NUCLEOTIDE SEQUENCE [LARGE SCALE GENOMIC DNA]</scope>
    <source>
        <strain evidence="1 2">PLY_AMNH</strain>
    </source>
</reference>
<keyword evidence="2" id="KW-1185">Reference proteome</keyword>
<dbReference type="Proteomes" id="UP001190700">
    <property type="component" value="Unassembled WGS sequence"/>
</dbReference>